<evidence type="ECO:0000256" key="1">
    <source>
        <dbReference type="SAM" id="Phobius"/>
    </source>
</evidence>
<keyword evidence="1" id="KW-0812">Transmembrane</keyword>
<keyword evidence="1" id="KW-1133">Transmembrane helix</keyword>
<name>A0A9D1W7C3_9SPHI</name>
<feature type="transmembrane region" description="Helical" evidence="1">
    <location>
        <begin position="83"/>
        <end position="104"/>
    </location>
</feature>
<sequence>MKYSKNHSISKLVARTILIISIGVLAYPLIPFFIIKQQELSNVQVSFPHKWALIFPVLLFFLYVGLMIKMLQKKFQSIEMNALFSLAGLMLTFYLLMLYSKIFVSF</sequence>
<proteinExistence type="predicted"/>
<feature type="transmembrane region" description="Helical" evidence="1">
    <location>
        <begin position="12"/>
        <end position="35"/>
    </location>
</feature>
<accession>A0A9D1W7C3</accession>
<dbReference type="AlphaFoldDB" id="A0A9D1W7C3"/>
<dbReference type="EMBL" id="DXEZ01000094">
    <property type="protein sequence ID" value="HIX54021.1"/>
    <property type="molecule type" value="Genomic_DNA"/>
</dbReference>
<gene>
    <name evidence="2" type="ORF">H9853_03265</name>
</gene>
<feature type="transmembrane region" description="Helical" evidence="1">
    <location>
        <begin position="51"/>
        <end position="71"/>
    </location>
</feature>
<evidence type="ECO:0000313" key="2">
    <source>
        <dbReference type="EMBL" id="HIX54021.1"/>
    </source>
</evidence>
<protein>
    <submittedName>
        <fullName evidence="2">Uncharacterized protein</fullName>
    </submittedName>
</protein>
<reference evidence="2" key="2">
    <citation type="submission" date="2021-04" db="EMBL/GenBank/DDBJ databases">
        <authorList>
            <person name="Gilroy R."/>
        </authorList>
    </citation>
    <scope>NUCLEOTIDE SEQUENCE</scope>
    <source>
        <strain evidence="2">1719</strain>
    </source>
</reference>
<evidence type="ECO:0000313" key="3">
    <source>
        <dbReference type="Proteomes" id="UP000824156"/>
    </source>
</evidence>
<dbReference type="Proteomes" id="UP000824156">
    <property type="component" value="Unassembled WGS sequence"/>
</dbReference>
<keyword evidence="1" id="KW-0472">Membrane</keyword>
<reference evidence="2" key="1">
    <citation type="journal article" date="2021" name="PeerJ">
        <title>Extensive microbial diversity within the chicken gut microbiome revealed by metagenomics and culture.</title>
        <authorList>
            <person name="Gilroy R."/>
            <person name="Ravi A."/>
            <person name="Getino M."/>
            <person name="Pursley I."/>
            <person name="Horton D.L."/>
            <person name="Alikhan N.F."/>
            <person name="Baker D."/>
            <person name="Gharbi K."/>
            <person name="Hall N."/>
            <person name="Watson M."/>
            <person name="Adriaenssens E.M."/>
            <person name="Foster-Nyarko E."/>
            <person name="Jarju S."/>
            <person name="Secka A."/>
            <person name="Antonio M."/>
            <person name="Oren A."/>
            <person name="Chaudhuri R.R."/>
            <person name="La Ragione R."/>
            <person name="Hildebrand F."/>
            <person name="Pallen M.J."/>
        </authorList>
    </citation>
    <scope>NUCLEOTIDE SEQUENCE</scope>
    <source>
        <strain evidence="2">1719</strain>
    </source>
</reference>
<comment type="caution">
    <text evidence="2">The sequence shown here is derived from an EMBL/GenBank/DDBJ whole genome shotgun (WGS) entry which is preliminary data.</text>
</comment>
<organism evidence="2 3">
    <name type="scientific">Candidatus Sphingobacterium stercoripullorum</name>
    <dbReference type="NCBI Taxonomy" id="2838759"/>
    <lineage>
        <taxon>Bacteria</taxon>
        <taxon>Pseudomonadati</taxon>
        <taxon>Bacteroidota</taxon>
        <taxon>Sphingobacteriia</taxon>
        <taxon>Sphingobacteriales</taxon>
        <taxon>Sphingobacteriaceae</taxon>
        <taxon>Sphingobacterium</taxon>
    </lineage>
</organism>